<evidence type="ECO:0000313" key="11">
    <source>
        <dbReference type="EMBL" id="KFV98273.1"/>
    </source>
</evidence>
<evidence type="ECO:0000256" key="4">
    <source>
        <dbReference type="ARBA" id="ARBA00022833"/>
    </source>
</evidence>
<gene>
    <name evidence="11" type="ORF">N326_04413</name>
</gene>
<dbReference type="EMBL" id="KK556132">
    <property type="protein sequence ID" value="KFV98273.1"/>
    <property type="molecule type" value="Genomic_DNA"/>
</dbReference>
<dbReference type="PANTHER" id="PTHR16295">
    <property type="entry name" value="TRAF-TYPE ZINC FINGER PROTEIN-RELATED"/>
    <property type="match status" value="1"/>
</dbReference>
<keyword evidence="8" id="KW-0175">Coiled coil</keyword>
<dbReference type="InterPro" id="IPR013083">
    <property type="entry name" value="Znf_RING/FYVE/PHD"/>
</dbReference>
<dbReference type="GO" id="GO:0045824">
    <property type="term" value="P:negative regulation of innate immune response"/>
    <property type="evidence" value="ECO:0007669"/>
    <property type="project" value="TreeGrafter"/>
</dbReference>
<evidence type="ECO:0000256" key="1">
    <source>
        <dbReference type="ARBA" id="ARBA00022553"/>
    </source>
</evidence>
<feature type="compositionally biased region" description="Low complexity" evidence="9">
    <location>
        <begin position="378"/>
        <end position="387"/>
    </location>
</feature>
<feature type="non-terminal residue" evidence="11">
    <location>
        <position position="510"/>
    </location>
</feature>
<keyword evidence="5" id="KW-0007">Acetylation</keyword>
<evidence type="ECO:0000256" key="8">
    <source>
        <dbReference type="SAM" id="Coils"/>
    </source>
</evidence>
<feature type="coiled-coil region" evidence="8">
    <location>
        <begin position="182"/>
        <end position="209"/>
    </location>
</feature>
<evidence type="ECO:0000256" key="9">
    <source>
        <dbReference type="SAM" id="MobiDB-lite"/>
    </source>
</evidence>
<dbReference type="InterPro" id="IPR051986">
    <property type="entry name" value="Innate_Immune_Apopt_Reg"/>
</dbReference>
<feature type="compositionally biased region" description="Low complexity" evidence="9">
    <location>
        <begin position="436"/>
        <end position="457"/>
    </location>
</feature>
<keyword evidence="12" id="KW-1185">Reference proteome</keyword>
<feature type="compositionally biased region" description="Low complexity" evidence="9">
    <location>
        <begin position="500"/>
        <end position="510"/>
    </location>
</feature>
<organism evidence="11 12">
    <name type="scientific">Eurypyga helias</name>
    <name type="common">Sunbittern</name>
    <name type="synonym">Ardea helias</name>
    <dbReference type="NCBI Taxonomy" id="54383"/>
    <lineage>
        <taxon>Eukaryota</taxon>
        <taxon>Metazoa</taxon>
        <taxon>Chordata</taxon>
        <taxon>Craniata</taxon>
        <taxon>Vertebrata</taxon>
        <taxon>Euteleostomi</taxon>
        <taxon>Archelosauria</taxon>
        <taxon>Archosauria</taxon>
        <taxon>Dinosauria</taxon>
        <taxon>Saurischia</taxon>
        <taxon>Theropoda</taxon>
        <taxon>Coelurosauria</taxon>
        <taxon>Aves</taxon>
        <taxon>Neognathae</taxon>
        <taxon>Neoaves</taxon>
        <taxon>Phaethontimorphae</taxon>
        <taxon>Eurypygiformes</taxon>
        <taxon>Eurypygidae</taxon>
        <taxon>Eurypyga</taxon>
    </lineage>
</organism>
<keyword evidence="2" id="KW-0479">Metal-binding</keyword>
<dbReference type="Gene3D" id="3.30.40.10">
    <property type="entry name" value="Zinc/RING finger domain, C3HC4 (zinc finger)"/>
    <property type="match status" value="1"/>
</dbReference>
<feature type="domain" description="TRAFD1/XAF1 zinc finger" evidence="10">
    <location>
        <begin position="79"/>
        <end position="120"/>
    </location>
</feature>
<evidence type="ECO:0000256" key="7">
    <source>
        <dbReference type="ARBA" id="ARBA00040410"/>
    </source>
</evidence>
<dbReference type="InterPro" id="IPR049439">
    <property type="entry name" value="TRAFD1-XIAF1_Znf"/>
</dbReference>
<dbReference type="GO" id="GO:0005739">
    <property type="term" value="C:mitochondrion"/>
    <property type="evidence" value="ECO:0007669"/>
    <property type="project" value="TreeGrafter"/>
</dbReference>
<dbReference type="Proteomes" id="UP000054232">
    <property type="component" value="Unassembled WGS sequence"/>
</dbReference>
<dbReference type="GO" id="GO:0008270">
    <property type="term" value="F:zinc ion binding"/>
    <property type="evidence" value="ECO:0007669"/>
    <property type="project" value="UniProtKB-KW"/>
</dbReference>
<sequence length="510" mass="56857">KKDIPVANFIVHEIHCSRNIEVCRYCSELIPKSEMKNHIESEHVQVTCKCRMKIEKCLLTDHEASECPLRPAVCQYCGIQLAFSKLEDHEIYCGARTETCGVCGRNVLVKDLKEHPRVCGQEVKQARGSRTVHCFEDEDADLRALRDIRNRLRSGNCAGPLWRMPRVLEKQIYSGCLGGKTLKDMSRRNASAVRRNQKQEDELEWLERNGSTHSPLCEEWNADLDYVLALSLQDESNPHDNAAAEIPRDFWEDYYSKGAFSCDSAVSFRTSNHIKNDKIVMLPCEFCEELYPAEDLILHQTGCNPASAFASFSKRSSPKPQEYCGLRGPGSKSRRSLSSSQPQAIQEEGNIMIPCEFCGIQLEEETLFHNQHHCDLRPASPAASFPPRQLLSPQDKRGRKEAPAPAQRRIRHQGDVSPRSVGGFGQQRLSYPARGTRSPSNTANASSAPLSSSARASDAPDSRGKPRKVAGSEGRPKNRGASESVGGTMPRARPARSFHSEAFTSSSSRT</sequence>
<protein>
    <recommendedName>
        <fullName evidence="7">TRAF-type zinc finger domain-containing protein 1</fullName>
    </recommendedName>
</protein>
<feature type="compositionally biased region" description="Low complexity" evidence="9">
    <location>
        <begin position="310"/>
        <end position="343"/>
    </location>
</feature>
<evidence type="ECO:0000256" key="2">
    <source>
        <dbReference type="ARBA" id="ARBA00022723"/>
    </source>
</evidence>
<dbReference type="AlphaFoldDB" id="A0A093IHK2"/>
<dbReference type="PANTHER" id="PTHR16295:SF19">
    <property type="entry name" value="TRAF-TYPE ZINC FINGER DOMAIN-CONTAINING PROTEIN 1"/>
    <property type="match status" value="1"/>
</dbReference>
<feature type="region of interest" description="Disordered" evidence="9">
    <location>
        <begin position="310"/>
        <end position="345"/>
    </location>
</feature>
<keyword evidence="1" id="KW-0597">Phosphoprotein</keyword>
<feature type="region of interest" description="Disordered" evidence="9">
    <location>
        <begin position="378"/>
        <end position="510"/>
    </location>
</feature>
<evidence type="ECO:0000256" key="5">
    <source>
        <dbReference type="ARBA" id="ARBA00022990"/>
    </source>
</evidence>
<accession>A0A093IHK2</accession>
<name>A0A093IHK2_EURHL</name>
<comment type="function">
    <text evidence="6">Negative feedback regulator that controls excessive innate immune responses. Regulates both Toll-like receptor 4 (TLR4) and DDX58/RIG1-like helicases (RLH) pathways. May inhibit the LTR pathway by direct interaction with TRAF6 and attenuation of NF-kappa-B activation. May negatively regulate the RLH pathway downstream from MAVS and upstream of NF-kappa-B and IRF3.</text>
</comment>
<evidence type="ECO:0000259" key="10">
    <source>
        <dbReference type="Pfam" id="PF21366"/>
    </source>
</evidence>
<reference evidence="11 12" key="1">
    <citation type="submission" date="2014-04" db="EMBL/GenBank/DDBJ databases">
        <title>Genome evolution of avian class.</title>
        <authorList>
            <person name="Zhang G."/>
            <person name="Li C."/>
        </authorList>
    </citation>
    <scope>NUCLEOTIDE SEQUENCE [LARGE SCALE GENOMIC DNA]</scope>
    <source>
        <strain evidence="11">BGI_N326</strain>
    </source>
</reference>
<evidence type="ECO:0000313" key="12">
    <source>
        <dbReference type="Proteomes" id="UP000054232"/>
    </source>
</evidence>
<dbReference type="Pfam" id="PF21366">
    <property type="entry name" value="TRAFD1-XIAF1_ZnF"/>
    <property type="match status" value="1"/>
</dbReference>
<proteinExistence type="predicted"/>
<feature type="non-terminal residue" evidence="11">
    <location>
        <position position="1"/>
    </location>
</feature>
<evidence type="ECO:0000256" key="3">
    <source>
        <dbReference type="ARBA" id="ARBA00022771"/>
    </source>
</evidence>
<evidence type="ECO:0000256" key="6">
    <source>
        <dbReference type="ARBA" id="ARBA00037636"/>
    </source>
</evidence>
<keyword evidence="3" id="KW-0863">Zinc-finger</keyword>
<keyword evidence="4" id="KW-0862">Zinc</keyword>